<comment type="caution">
    <text evidence="5">The sequence shown here is derived from an EMBL/GenBank/DDBJ whole genome shotgun (WGS) entry which is preliminary data.</text>
</comment>
<dbReference type="SUPFAM" id="SSF52402">
    <property type="entry name" value="Adenine nucleotide alpha hydrolases-like"/>
    <property type="match status" value="1"/>
</dbReference>
<dbReference type="Pfam" id="PF13537">
    <property type="entry name" value="GATase_7"/>
    <property type="match status" value="1"/>
</dbReference>
<dbReference type="Gene3D" id="3.60.20.10">
    <property type="entry name" value="Glutamine Phosphoribosylpyrophosphate, subunit 1, domain 1"/>
    <property type="match status" value="1"/>
</dbReference>
<comment type="catalytic activity">
    <reaction evidence="3">
        <text>L-aspartate + L-glutamine + ATP + H2O = L-asparagine + L-glutamate + AMP + diphosphate + H(+)</text>
        <dbReference type="Rhea" id="RHEA:12228"/>
        <dbReference type="ChEBI" id="CHEBI:15377"/>
        <dbReference type="ChEBI" id="CHEBI:15378"/>
        <dbReference type="ChEBI" id="CHEBI:29985"/>
        <dbReference type="ChEBI" id="CHEBI:29991"/>
        <dbReference type="ChEBI" id="CHEBI:30616"/>
        <dbReference type="ChEBI" id="CHEBI:33019"/>
        <dbReference type="ChEBI" id="CHEBI:58048"/>
        <dbReference type="ChEBI" id="CHEBI:58359"/>
        <dbReference type="ChEBI" id="CHEBI:456215"/>
        <dbReference type="EC" id="6.3.5.4"/>
    </reaction>
</comment>
<dbReference type="PANTHER" id="PTHR43284">
    <property type="entry name" value="ASPARAGINE SYNTHETASE (GLUTAMINE-HYDROLYZING)"/>
    <property type="match status" value="1"/>
</dbReference>
<evidence type="ECO:0000256" key="3">
    <source>
        <dbReference type="ARBA" id="ARBA00048741"/>
    </source>
</evidence>
<evidence type="ECO:0000313" key="5">
    <source>
        <dbReference type="EMBL" id="GLQ35812.1"/>
    </source>
</evidence>
<protein>
    <recommendedName>
        <fullName evidence="2">asparagine synthase (glutamine-hydrolyzing)</fullName>
        <ecNumber evidence="2">6.3.5.4</ecNumber>
    </recommendedName>
</protein>
<dbReference type="InterPro" id="IPR029055">
    <property type="entry name" value="Ntn_hydrolases_N"/>
</dbReference>
<dbReference type="Proteomes" id="UP001156694">
    <property type="component" value="Unassembled WGS sequence"/>
</dbReference>
<dbReference type="Gene3D" id="3.40.50.620">
    <property type="entry name" value="HUPs"/>
    <property type="match status" value="1"/>
</dbReference>
<evidence type="ECO:0000256" key="2">
    <source>
        <dbReference type="ARBA" id="ARBA00012737"/>
    </source>
</evidence>
<evidence type="ECO:0000259" key="4">
    <source>
        <dbReference type="PROSITE" id="PS51278"/>
    </source>
</evidence>
<evidence type="ECO:0000313" key="6">
    <source>
        <dbReference type="Proteomes" id="UP001156694"/>
    </source>
</evidence>
<evidence type="ECO:0000256" key="1">
    <source>
        <dbReference type="ARBA" id="ARBA00005187"/>
    </source>
</evidence>
<feature type="domain" description="Glutamine amidotransferase type-2" evidence="4">
    <location>
        <begin position="1"/>
        <end position="191"/>
    </location>
</feature>
<dbReference type="InterPro" id="IPR017932">
    <property type="entry name" value="GATase_2_dom"/>
</dbReference>
<comment type="pathway">
    <text evidence="1">Amino-acid biosynthesis; L-asparagine biosynthesis; L-asparagine from L-aspartate (L-Gln route): step 1/1.</text>
</comment>
<gene>
    <name evidence="5" type="ORF">GCM10007939_20950</name>
</gene>
<dbReference type="SUPFAM" id="SSF56235">
    <property type="entry name" value="N-terminal nucleophile aminohydrolases (Ntn hydrolases)"/>
    <property type="match status" value="1"/>
</dbReference>
<dbReference type="Pfam" id="PF00733">
    <property type="entry name" value="Asn_synthase"/>
    <property type="match status" value="1"/>
</dbReference>
<sequence length="570" mass="62587">MHSAAISGALVFGAGDAQGGDGLMLGGCRLVTNPALVDMGQVFTHLHRAKGQELLVAVFGRICHWPDLSDADLRGANQAQLVAQAYGEGLGFLPALAGDFAIVIWDNIAQRLLLISDHLGTRPLFYLDQGNAVYFASAIADLLPHCVDRDCLYTPKVLDFLHGANTSDPRREIIDEIRSLHMGEYVEFHAGQGAKVTPYWHPNDAPVQRGKSDAELISELQDLLRLSVQQRVPHDIQLALHISGGLDSSAVAAIAGPYAKQQGLKRPIGVSWLPDADTPDQRGPDHAYCALAAQTYDVDLSWAGIKACDQEAFFALDPCVGNSTSTLLLEIGAQRALKDDAPRLVLSGWGGDEVISNPGRSKWRGRVPGWMRSLRHAPRALFSRRSERGNNSFLTPSYLAQFRAQEQAMPGLRDGTARRRQILRLTLGGIQERMRSWSSYFADQRVQFAYPLLDQRLVSFVLGLPPHLFTSETGLRRNVIRLATSGILVDKLRLRNDKEEPARFDDSARAGREIAPEFLARLDAGAFDPARAAFLDMDRLRQGLKDQVAGQKTQFGKISNALALILQSRP</sequence>
<name>A0ABQ5VWY1_9RHOB</name>
<dbReference type="InterPro" id="IPR051786">
    <property type="entry name" value="ASN_synthetase/amidase"/>
</dbReference>
<dbReference type="InterPro" id="IPR014729">
    <property type="entry name" value="Rossmann-like_a/b/a_fold"/>
</dbReference>
<proteinExistence type="predicted"/>
<dbReference type="RefSeq" id="WP_284378796.1">
    <property type="nucleotide sequence ID" value="NZ_BSNN01000005.1"/>
</dbReference>
<organism evidence="5 6">
    <name type="scientific">Amylibacter marinus</name>
    <dbReference type="NCBI Taxonomy" id="1475483"/>
    <lineage>
        <taxon>Bacteria</taxon>
        <taxon>Pseudomonadati</taxon>
        <taxon>Pseudomonadota</taxon>
        <taxon>Alphaproteobacteria</taxon>
        <taxon>Rhodobacterales</taxon>
        <taxon>Paracoccaceae</taxon>
        <taxon>Amylibacter</taxon>
    </lineage>
</organism>
<dbReference type="EMBL" id="BSNN01000005">
    <property type="protein sequence ID" value="GLQ35812.1"/>
    <property type="molecule type" value="Genomic_DNA"/>
</dbReference>
<dbReference type="InterPro" id="IPR001962">
    <property type="entry name" value="Asn_synthase"/>
</dbReference>
<dbReference type="PANTHER" id="PTHR43284:SF1">
    <property type="entry name" value="ASPARAGINE SYNTHETASE"/>
    <property type="match status" value="1"/>
</dbReference>
<dbReference type="EC" id="6.3.5.4" evidence="2"/>
<reference evidence="6" key="1">
    <citation type="journal article" date="2019" name="Int. J. Syst. Evol. Microbiol.">
        <title>The Global Catalogue of Microorganisms (GCM) 10K type strain sequencing project: providing services to taxonomists for standard genome sequencing and annotation.</title>
        <authorList>
            <consortium name="The Broad Institute Genomics Platform"/>
            <consortium name="The Broad Institute Genome Sequencing Center for Infectious Disease"/>
            <person name="Wu L."/>
            <person name="Ma J."/>
        </authorList>
    </citation>
    <scope>NUCLEOTIDE SEQUENCE [LARGE SCALE GENOMIC DNA]</scope>
    <source>
        <strain evidence="6">NBRC 110140</strain>
    </source>
</reference>
<keyword evidence="6" id="KW-1185">Reference proteome</keyword>
<accession>A0ABQ5VWY1</accession>
<dbReference type="PROSITE" id="PS51278">
    <property type="entry name" value="GATASE_TYPE_2"/>
    <property type="match status" value="1"/>
</dbReference>